<dbReference type="InterPro" id="IPR000073">
    <property type="entry name" value="AB_hydrolase_1"/>
</dbReference>
<keyword evidence="3" id="KW-1185">Reference proteome</keyword>
<evidence type="ECO:0000313" key="3">
    <source>
        <dbReference type="Proteomes" id="UP000535406"/>
    </source>
</evidence>
<protein>
    <submittedName>
        <fullName evidence="2">Alpha-beta hydrolase superfamily lysophospholipase</fullName>
    </submittedName>
</protein>
<dbReference type="RefSeq" id="WP_184141061.1">
    <property type="nucleotide sequence ID" value="NZ_JACHIK010000002.1"/>
</dbReference>
<dbReference type="SUPFAM" id="SSF53474">
    <property type="entry name" value="alpha/beta-Hydrolases"/>
    <property type="match status" value="2"/>
</dbReference>
<dbReference type="GO" id="GO:0052689">
    <property type="term" value="F:carboxylic ester hydrolase activity"/>
    <property type="evidence" value="ECO:0007669"/>
    <property type="project" value="TreeGrafter"/>
</dbReference>
<dbReference type="PANTHER" id="PTHR43265">
    <property type="entry name" value="ESTERASE ESTD"/>
    <property type="match status" value="1"/>
</dbReference>
<evidence type="ECO:0000313" key="2">
    <source>
        <dbReference type="EMBL" id="MBB5041389.1"/>
    </source>
</evidence>
<evidence type="ECO:0000259" key="1">
    <source>
        <dbReference type="Pfam" id="PF12697"/>
    </source>
</evidence>
<dbReference type="AlphaFoldDB" id="A0A7W8DSX5"/>
<gene>
    <name evidence="2" type="ORF">HNQ66_000772</name>
</gene>
<keyword evidence="2" id="KW-0378">Hydrolase</keyword>
<dbReference type="InterPro" id="IPR053145">
    <property type="entry name" value="AB_hydrolase_Est10"/>
</dbReference>
<organism evidence="2 3">
    <name type="scientific">Shinella fusca</name>
    <dbReference type="NCBI Taxonomy" id="544480"/>
    <lineage>
        <taxon>Bacteria</taxon>
        <taxon>Pseudomonadati</taxon>
        <taxon>Pseudomonadota</taxon>
        <taxon>Alphaproteobacteria</taxon>
        <taxon>Hyphomicrobiales</taxon>
        <taxon>Rhizobiaceae</taxon>
        <taxon>Shinella</taxon>
    </lineage>
</organism>
<comment type="caution">
    <text evidence="2">The sequence shown here is derived from an EMBL/GenBank/DDBJ whole genome shotgun (WGS) entry which is preliminary data.</text>
</comment>
<dbReference type="Proteomes" id="UP000535406">
    <property type="component" value="Unassembled WGS sequence"/>
</dbReference>
<dbReference type="EMBL" id="JACHIK010000002">
    <property type="protein sequence ID" value="MBB5041389.1"/>
    <property type="molecule type" value="Genomic_DNA"/>
</dbReference>
<dbReference type="InterPro" id="IPR029058">
    <property type="entry name" value="AB_hydrolase_fold"/>
</dbReference>
<reference evidence="2 3" key="1">
    <citation type="submission" date="2020-08" db="EMBL/GenBank/DDBJ databases">
        <title>Genomic Encyclopedia of Type Strains, Phase IV (KMG-IV): sequencing the most valuable type-strain genomes for metagenomic binning, comparative biology and taxonomic classification.</title>
        <authorList>
            <person name="Goeker M."/>
        </authorList>
    </citation>
    <scope>NUCLEOTIDE SEQUENCE [LARGE SCALE GENOMIC DNA]</scope>
    <source>
        <strain evidence="2 3">DSM 21319</strain>
    </source>
</reference>
<accession>A0A7W8DSX5</accession>
<feature type="domain" description="AB hydrolase-1" evidence="1">
    <location>
        <begin position="27"/>
        <end position="210"/>
    </location>
</feature>
<name>A0A7W8DSX5_9HYPH</name>
<dbReference type="Gene3D" id="3.40.50.1820">
    <property type="entry name" value="alpha/beta hydrolase"/>
    <property type="match status" value="2"/>
</dbReference>
<dbReference type="PANTHER" id="PTHR43265:SF1">
    <property type="entry name" value="ESTERASE ESTD"/>
    <property type="match status" value="1"/>
</dbReference>
<dbReference type="Pfam" id="PF12697">
    <property type="entry name" value="Abhydrolase_6"/>
    <property type="match status" value="2"/>
</dbReference>
<feature type="domain" description="AB hydrolase-1" evidence="1">
    <location>
        <begin position="305"/>
        <end position="542"/>
    </location>
</feature>
<sequence>MRRAFGVPATFDACAGFVHDGGGKVGVLMVPAWGLEEFTIRRGWAAFADRLADAGYCCLRFDWPGAGDSLGDAGSIESLETWRDALRAAATFLRVNRGIEKLVLVGHGLGALMAAHSTENLLADALVLMAPQNEGRAGLRELDVWSKMIGSFLRLPLETSENSINVAGHFLSKSLAAEISALRLGHAPRPLPVLAMLPPGTRAANEWPARLATAGFAVTAVDYAAHEDFVTYSRASTPPAGDFDEVLGWLADTVPPGAKAGAREPVAAAALKGTGFAETPLLFGKGGSLFGILCRPTTRASRAVVVFVNSGDNYHIGWARMHVEFARSLAQQGIASLRIDTGGIGDSHGVDRPLFYDEGQIGDVLEAVTAVERMGLGPVLVSGRCSGGYAAVQATVRDPRIRGVVAVNPPRLALGPDETFEQVISGGTSSLADYRRRALSMKTVKEVLAGIPLSTLLREANKIVKALLAQRLRRFAGPCRLTRTVREQADALHARGVVSFLILAENDAGRDELVRHFGDRPAADYENAVVRIVPDAEHNMTARHARKAILNGVVDAVAAIERQSVRLSAA</sequence>
<proteinExistence type="predicted"/>